<reference evidence="2 3" key="1">
    <citation type="journal article" date="2015" name="Proc. Natl. Acad. Sci. U.S.A.">
        <title>The resurrection genome of Boea hygrometrica: A blueprint for survival of dehydration.</title>
        <authorList>
            <person name="Xiao L."/>
            <person name="Yang G."/>
            <person name="Zhang L."/>
            <person name="Yang X."/>
            <person name="Zhao S."/>
            <person name="Ji Z."/>
            <person name="Zhou Q."/>
            <person name="Hu M."/>
            <person name="Wang Y."/>
            <person name="Chen M."/>
            <person name="Xu Y."/>
            <person name="Jin H."/>
            <person name="Xiao X."/>
            <person name="Hu G."/>
            <person name="Bao F."/>
            <person name="Hu Y."/>
            <person name="Wan P."/>
            <person name="Li L."/>
            <person name="Deng X."/>
            <person name="Kuang T."/>
            <person name="Xiang C."/>
            <person name="Zhu J.K."/>
            <person name="Oliver M.J."/>
            <person name="He Y."/>
        </authorList>
    </citation>
    <scope>NUCLEOTIDE SEQUENCE [LARGE SCALE GENOMIC DNA]</scope>
    <source>
        <strain evidence="3">cv. XS01</strain>
    </source>
</reference>
<keyword evidence="2" id="KW-0418">Kinase</keyword>
<evidence type="ECO:0000313" key="2">
    <source>
        <dbReference type="EMBL" id="KZV31528.1"/>
    </source>
</evidence>
<dbReference type="Proteomes" id="UP000250235">
    <property type="component" value="Unassembled WGS sequence"/>
</dbReference>
<evidence type="ECO:0000256" key="1">
    <source>
        <dbReference type="SAM" id="MobiDB-lite"/>
    </source>
</evidence>
<keyword evidence="3" id="KW-1185">Reference proteome</keyword>
<sequence>MEAISLSKYWRSGGGGGGGFPKSVVEQDSASTQTTFTTAVSPCSSDGEDGPYFDLEFSLPHEDETDAEEDDTTPKCHESARKTENGDETEDGSRAEEESENENGGDPKYTVESSSILLDVSEETSYSSFPVSLLKSATKIRVLLLKFKKSRTEKSENNETTGRENVDSLKFQENQGAKTSGKFFTVKFKVEEVKAPLISLFTRDNTSKVKHGKGPRNTDDDIDLSGVSDDKKLIQKYLKMVKPLYVRVSKRYVEKLKFSGQMSFSVGSKVGGAASSPPHVAMEEGVTGAAEAVDAGAAEAVDAGPAAKIVKTSPVTQVLNGAQTGPKVMQKHLGKSRSALAAVASQPTVKMAVSDRRDDSLLQVQDGIQDAILHCKRSFQRL</sequence>
<organism evidence="2 3">
    <name type="scientific">Dorcoceras hygrometricum</name>
    <dbReference type="NCBI Taxonomy" id="472368"/>
    <lineage>
        <taxon>Eukaryota</taxon>
        <taxon>Viridiplantae</taxon>
        <taxon>Streptophyta</taxon>
        <taxon>Embryophyta</taxon>
        <taxon>Tracheophyta</taxon>
        <taxon>Spermatophyta</taxon>
        <taxon>Magnoliopsida</taxon>
        <taxon>eudicotyledons</taxon>
        <taxon>Gunneridae</taxon>
        <taxon>Pentapetalae</taxon>
        <taxon>asterids</taxon>
        <taxon>lamiids</taxon>
        <taxon>Lamiales</taxon>
        <taxon>Gesneriaceae</taxon>
        <taxon>Didymocarpoideae</taxon>
        <taxon>Trichosporeae</taxon>
        <taxon>Loxocarpinae</taxon>
        <taxon>Dorcoceras</taxon>
    </lineage>
</organism>
<protein>
    <submittedName>
        <fullName evidence="2">Putative membrane-associated kinase regulator 2</fullName>
    </submittedName>
</protein>
<gene>
    <name evidence="2" type="ORF">F511_07379</name>
</gene>
<dbReference type="AlphaFoldDB" id="A0A2Z7BHC0"/>
<name>A0A2Z7BHC0_9LAMI</name>
<dbReference type="PANTHER" id="PTHR33929">
    <property type="entry name" value="MEMBRANE-ASSOCIATED KINASE REGULATOR 2-RELATED"/>
    <property type="match status" value="1"/>
</dbReference>
<feature type="region of interest" description="Disordered" evidence="1">
    <location>
        <begin position="1"/>
        <end position="110"/>
    </location>
</feature>
<dbReference type="GO" id="GO:0005886">
    <property type="term" value="C:plasma membrane"/>
    <property type="evidence" value="ECO:0007669"/>
    <property type="project" value="InterPro"/>
</dbReference>
<feature type="compositionally biased region" description="Polar residues" evidence="1">
    <location>
        <begin position="26"/>
        <end position="44"/>
    </location>
</feature>
<proteinExistence type="predicted"/>
<accession>A0A2Z7BHC0</accession>
<dbReference type="InterPro" id="IPR039619">
    <property type="entry name" value="MAKR2/5"/>
</dbReference>
<dbReference type="GO" id="GO:0016301">
    <property type="term" value="F:kinase activity"/>
    <property type="evidence" value="ECO:0007669"/>
    <property type="project" value="UniProtKB-KW"/>
</dbReference>
<keyword evidence="2" id="KW-0808">Transferase</keyword>
<evidence type="ECO:0000313" key="3">
    <source>
        <dbReference type="Proteomes" id="UP000250235"/>
    </source>
</evidence>
<dbReference type="PANTHER" id="PTHR33929:SF1">
    <property type="entry name" value="MEMBRANE-ASSOCIATED KINASE REGULATOR 2-RELATED"/>
    <property type="match status" value="1"/>
</dbReference>
<dbReference type="EMBL" id="KV007465">
    <property type="protein sequence ID" value="KZV31528.1"/>
    <property type="molecule type" value="Genomic_DNA"/>
</dbReference>
<feature type="compositionally biased region" description="Basic and acidic residues" evidence="1">
    <location>
        <begin position="72"/>
        <end position="96"/>
    </location>
</feature>
<dbReference type="OrthoDB" id="689803at2759"/>